<evidence type="ECO:0000256" key="1">
    <source>
        <dbReference type="ARBA" id="ARBA00004141"/>
    </source>
</evidence>
<evidence type="ECO:0000256" key="16">
    <source>
        <dbReference type="ARBA" id="ARBA00044317"/>
    </source>
</evidence>
<name>A0A8K0EEY4_BRALA</name>
<gene>
    <name evidence="18" type="primary">TMEM175</name>
    <name evidence="18" type="ORF">BLAG_LOCUS8472</name>
</gene>
<evidence type="ECO:0000313" key="18">
    <source>
        <dbReference type="EMBL" id="CAH1246456.1"/>
    </source>
</evidence>
<sequence length="487" mass="53906">MAREDHINPSERSLAYSDAIFAIVATIMILPLSGQAVQGVAGSKDLLAGLLQIWFKLLIYALAFILVSSTWDTHTRLFRHIEKVNETIVLLNLGVLMVVTFLPFAFLMIAEYPREPVAISMFCGCIAVVGIFKAAIVWQVYNRDNLLKDEEAETGNLSSKRRRALLMVMVKPILAVIAALVSIGSIETAWAFLILMMVEPALRQIGEAVYHCVRGKTRYGLKVIRPSRLVSETAETSRLSCFSDGVYSIVATLIILDICVNNVPTAAHVQMHGSVVKALSQDAPVFLSYVGTFVTVCLLWYLHHTMFRHIRAQNSIVLTCNKMALLFAGYLPIVFKLTGQFGKEVGTGNSSLAVQVNSVVVFLASVWLLAMWITASCKKSETLHSSAHTTMANMFMVAHLCIYPVTSLVIFCLCFFVPINSDVINWVQIGMLGVFILLKLIRNLAQKRLENGKAKISKDKNRQLSEIPANRESFRAMHEGAAATAYV</sequence>
<evidence type="ECO:0000256" key="2">
    <source>
        <dbReference type="ARBA" id="ARBA00006920"/>
    </source>
</evidence>
<feature type="transmembrane region" description="Helical" evidence="17">
    <location>
        <begin position="245"/>
        <end position="263"/>
    </location>
</feature>
<evidence type="ECO:0000256" key="10">
    <source>
        <dbReference type="ARBA" id="ARBA00023136"/>
    </source>
</evidence>
<accession>A0A8K0EEY4</accession>
<dbReference type="PANTHER" id="PTHR31462">
    <property type="entry name" value="ENDOSOMAL/LYSOSOMAL POTASSIUM CHANNEL TMEM175"/>
    <property type="match status" value="1"/>
</dbReference>
<feature type="transmembrane region" description="Helical" evidence="17">
    <location>
        <begin position="396"/>
        <end position="419"/>
    </location>
</feature>
<dbReference type="GO" id="GO:0016020">
    <property type="term" value="C:membrane"/>
    <property type="evidence" value="ECO:0007669"/>
    <property type="project" value="UniProtKB-SubCell"/>
</dbReference>
<comment type="similarity">
    <text evidence="2">Belongs to the TMEM175 family.</text>
</comment>
<comment type="subcellular location">
    <subcellularLocation>
        <location evidence="1">Membrane</location>
        <topology evidence="1">Multi-pass membrane protein</topology>
    </subcellularLocation>
</comment>
<dbReference type="GO" id="GO:0015252">
    <property type="term" value="F:proton channel activity"/>
    <property type="evidence" value="ECO:0007669"/>
    <property type="project" value="InterPro"/>
</dbReference>
<dbReference type="OrthoDB" id="203835at2759"/>
<evidence type="ECO:0000256" key="17">
    <source>
        <dbReference type="SAM" id="Phobius"/>
    </source>
</evidence>
<dbReference type="GO" id="GO:0005267">
    <property type="term" value="F:potassium channel activity"/>
    <property type="evidence" value="ECO:0007669"/>
    <property type="project" value="UniProtKB-KW"/>
</dbReference>
<feature type="transmembrane region" description="Helical" evidence="17">
    <location>
        <begin position="315"/>
        <end position="335"/>
    </location>
</feature>
<evidence type="ECO:0000256" key="14">
    <source>
        <dbReference type="ARBA" id="ARBA00034430"/>
    </source>
</evidence>
<keyword evidence="11" id="KW-0407">Ion channel</keyword>
<reference evidence="18" key="1">
    <citation type="submission" date="2022-01" db="EMBL/GenBank/DDBJ databases">
        <authorList>
            <person name="Braso-Vives M."/>
        </authorList>
    </citation>
    <scope>NUCLEOTIDE SEQUENCE</scope>
</reference>
<feature type="transmembrane region" description="Helical" evidence="17">
    <location>
        <begin position="283"/>
        <end position="303"/>
    </location>
</feature>
<feature type="transmembrane region" description="Helical" evidence="17">
    <location>
        <begin position="173"/>
        <end position="195"/>
    </location>
</feature>
<proteinExistence type="inferred from homology"/>
<dbReference type="Proteomes" id="UP000838412">
    <property type="component" value="Chromosome 15"/>
</dbReference>
<dbReference type="Pfam" id="PF06736">
    <property type="entry name" value="TMEM175"/>
    <property type="match status" value="2"/>
</dbReference>
<evidence type="ECO:0000256" key="7">
    <source>
        <dbReference type="ARBA" id="ARBA00022958"/>
    </source>
</evidence>
<feature type="transmembrane region" description="Helical" evidence="17">
    <location>
        <begin position="87"/>
        <end position="110"/>
    </location>
</feature>
<organism evidence="18 19">
    <name type="scientific">Branchiostoma lanceolatum</name>
    <name type="common">Common lancelet</name>
    <name type="synonym">Amphioxus lanceolatum</name>
    <dbReference type="NCBI Taxonomy" id="7740"/>
    <lineage>
        <taxon>Eukaryota</taxon>
        <taxon>Metazoa</taxon>
        <taxon>Chordata</taxon>
        <taxon>Cephalochordata</taxon>
        <taxon>Leptocardii</taxon>
        <taxon>Amphioxiformes</taxon>
        <taxon>Branchiostomatidae</taxon>
        <taxon>Branchiostoma</taxon>
    </lineage>
</organism>
<feature type="transmembrane region" description="Helical" evidence="17">
    <location>
        <begin position="14"/>
        <end position="34"/>
    </location>
</feature>
<keyword evidence="8 17" id="KW-1133">Transmembrane helix</keyword>
<evidence type="ECO:0000256" key="11">
    <source>
        <dbReference type="ARBA" id="ARBA00023303"/>
    </source>
</evidence>
<comment type="catalytic activity">
    <reaction evidence="14">
        <text>K(+)(in) = K(+)(out)</text>
        <dbReference type="Rhea" id="RHEA:29463"/>
        <dbReference type="ChEBI" id="CHEBI:29103"/>
    </reaction>
</comment>
<keyword evidence="4" id="KW-0633">Potassium transport</keyword>
<evidence type="ECO:0000256" key="3">
    <source>
        <dbReference type="ARBA" id="ARBA00022448"/>
    </source>
</evidence>
<keyword evidence="7" id="KW-0630">Potassium</keyword>
<evidence type="ECO:0000256" key="5">
    <source>
        <dbReference type="ARBA" id="ARBA00022692"/>
    </source>
</evidence>
<keyword evidence="6" id="KW-0631">Potassium channel</keyword>
<dbReference type="EMBL" id="OV696700">
    <property type="protein sequence ID" value="CAH1246456.1"/>
    <property type="molecule type" value="Genomic_DNA"/>
</dbReference>
<feature type="transmembrane region" description="Helical" evidence="17">
    <location>
        <begin position="46"/>
        <end position="67"/>
    </location>
</feature>
<dbReference type="PANTHER" id="PTHR31462:SF5">
    <property type="entry name" value="ENDOSOMAL_LYSOSOMAL PROTON CHANNEL TMEM175"/>
    <property type="match status" value="1"/>
</dbReference>
<feature type="transmembrane region" description="Helical" evidence="17">
    <location>
        <begin position="425"/>
        <end position="445"/>
    </location>
</feature>
<evidence type="ECO:0000256" key="8">
    <source>
        <dbReference type="ARBA" id="ARBA00022989"/>
    </source>
</evidence>
<comment type="catalytic activity">
    <reaction evidence="12">
        <text>H(+)(in) = H(+)(out)</text>
        <dbReference type="Rhea" id="RHEA:34979"/>
        <dbReference type="ChEBI" id="CHEBI:15378"/>
    </reaction>
</comment>
<feature type="transmembrane region" description="Helical" evidence="17">
    <location>
        <begin position="355"/>
        <end position="375"/>
    </location>
</feature>
<evidence type="ECO:0000313" key="19">
    <source>
        <dbReference type="Proteomes" id="UP000838412"/>
    </source>
</evidence>
<evidence type="ECO:0000256" key="12">
    <source>
        <dbReference type="ARBA" id="ARBA00024169"/>
    </source>
</evidence>
<keyword evidence="3" id="KW-0813">Transport</keyword>
<evidence type="ECO:0000256" key="13">
    <source>
        <dbReference type="ARBA" id="ARBA00030477"/>
    </source>
</evidence>
<dbReference type="InterPro" id="IPR010617">
    <property type="entry name" value="TMEM175-like"/>
</dbReference>
<evidence type="ECO:0000256" key="9">
    <source>
        <dbReference type="ARBA" id="ARBA00023065"/>
    </source>
</evidence>
<feature type="transmembrane region" description="Helical" evidence="17">
    <location>
        <begin position="117"/>
        <end position="141"/>
    </location>
</feature>
<evidence type="ECO:0000256" key="15">
    <source>
        <dbReference type="ARBA" id="ARBA00034544"/>
    </source>
</evidence>
<evidence type="ECO:0000256" key="4">
    <source>
        <dbReference type="ARBA" id="ARBA00022538"/>
    </source>
</evidence>
<keyword evidence="10 17" id="KW-0472">Membrane</keyword>
<keyword evidence="9" id="KW-0406">Ion transport</keyword>
<keyword evidence="5 17" id="KW-0812">Transmembrane</keyword>
<keyword evidence="19" id="KW-1185">Reference proteome</keyword>
<evidence type="ECO:0000256" key="6">
    <source>
        <dbReference type="ARBA" id="ARBA00022826"/>
    </source>
</evidence>
<dbReference type="AlphaFoldDB" id="A0A8K0EEY4"/>
<protein>
    <recommendedName>
        <fullName evidence="15">Endosomal/lysosomal proton channel TMEM175</fullName>
    </recommendedName>
    <alternativeName>
        <fullName evidence="16">Potassium channel TMEM175</fullName>
    </alternativeName>
    <alternativeName>
        <fullName evidence="13">Transmembrane protein 175</fullName>
    </alternativeName>
</protein>